<dbReference type="InterPro" id="IPR035906">
    <property type="entry name" value="MetI-like_sf"/>
</dbReference>
<comment type="similarity">
    <text evidence="7">Belongs to the binding-protein-dependent transport system permease family.</text>
</comment>
<feature type="transmembrane region" description="Helical" evidence="7">
    <location>
        <begin position="20"/>
        <end position="40"/>
    </location>
</feature>
<evidence type="ECO:0000256" key="5">
    <source>
        <dbReference type="ARBA" id="ARBA00022989"/>
    </source>
</evidence>
<feature type="transmembrane region" description="Helical" evidence="7">
    <location>
        <begin position="87"/>
        <end position="106"/>
    </location>
</feature>
<feature type="transmembrane region" description="Helical" evidence="7">
    <location>
        <begin position="118"/>
        <end position="140"/>
    </location>
</feature>
<reference evidence="9" key="1">
    <citation type="journal article" date="2021" name="PeerJ">
        <title>Extensive microbial diversity within the chicken gut microbiome revealed by metagenomics and culture.</title>
        <authorList>
            <person name="Gilroy R."/>
            <person name="Ravi A."/>
            <person name="Getino M."/>
            <person name="Pursley I."/>
            <person name="Horton D.L."/>
            <person name="Alikhan N.F."/>
            <person name="Baker D."/>
            <person name="Gharbi K."/>
            <person name="Hall N."/>
            <person name="Watson M."/>
            <person name="Adriaenssens E.M."/>
            <person name="Foster-Nyarko E."/>
            <person name="Jarju S."/>
            <person name="Secka A."/>
            <person name="Antonio M."/>
            <person name="Oren A."/>
            <person name="Chaudhuri R.R."/>
            <person name="La Ragione R."/>
            <person name="Hildebrand F."/>
            <person name="Pallen M.J."/>
        </authorList>
    </citation>
    <scope>NUCLEOTIDE SEQUENCE</scope>
    <source>
        <strain evidence="9">CHK179-7159</strain>
    </source>
</reference>
<dbReference type="InterPro" id="IPR000515">
    <property type="entry name" value="MetI-like"/>
</dbReference>
<keyword evidence="6 7" id="KW-0472">Membrane</keyword>
<evidence type="ECO:0000313" key="10">
    <source>
        <dbReference type="Proteomes" id="UP000886858"/>
    </source>
</evidence>
<dbReference type="CDD" id="cd06261">
    <property type="entry name" value="TM_PBP2"/>
    <property type="match status" value="1"/>
</dbReference>
<proteinExistence type="inferred from homology"/>
<evidence type="ECO:0000256" key="3">
    <source>
        <dbReference type="ARBA" id="ARBA00022475"/>
    </source>
</evidence>
<dbReference type="SUPFAM" id="SSF161098">
    <property type="entry name" value="MetI-like"/>
    <property type="match status" value="1"/>
</dbReference>
<comment type="caution">
    <text evidence="9">The sequence shown here is derived from an EMBL/GenBank/DDBJ whole genome shotgun (WGS) entry which is preliminary data.</text>
</comment>
<evidence type="ECO:0000256" key="6">
    <source>
        <dbReference type="ARBA" id="ARBA00023136"/>
    </source>
</evidence>
<feature type="transmembrane region" description="Helical" evidence="7">
    <location>
        <begin position="271"/>
        <end position="290"/>
    </location>
</feature>
<evidence type="ECO:0000256" key="2">
    <source>
        <dbReference type="ARBA" id="ARBA00022448"/>
    </source>
</evidence>
<feature type="domain" description="ABC transmembrane type-1" evidence="8">
    <location>
        <begin position="83"/>
        <end position="287"/>
    </location>
</feature>
<dbReference type="Pfam" id="PF00528">
    <property type="entry name" value="BPD_transp_1"/>
    <property type="match status" value="1"/>
</dbReference>
<name>A0A9D2L0U7_9FIRM</name>
<keyword evidence="5 7" id="KW-1133">Transmembrane helix</keyword>
<accession>A0A9D2L0U7</accession>
<sequence>MQQKHAAARKNKIREGNPVITVILYLLAGLVALITVYPMYYVLILSISEPAAAIKMDAYLIPKGFSLSAYQLLAGNEEMWRAYLNTILYTVPTTVLMLVTSMMVAYPLTYKNLLGRKFINTFLLIPMYFGGGMIPTFLLMTKLGLYGSPLSQIIPVCFSIWYIILTKAFLSSIPEGLREAARIDGAGVLQVLLKIYLPLAKPIMAVIAVYTIVNVWNSWFQAMIYLPKVEWQPLQLFLRRILVENTQQVGATMDPEVAEEMVRRQMSNAQLKYAMIIFTSLPVLFTYPFFQKYFVKGVMLGSLKE</sequence>
<organism evidence="9 10">
    <name type="scientific">Candidatus Eisenbergiella merdipullorum</name>
    <dbReference type="NCBI Taxonomy" id="2838553"/>
    <lineage>
        <taxon>Bacteria</taxon>
        <taxon>Bacillati</taxon>
        <taxon>Bacillota</taxon>
        <taxon>Clostridia</taxon>
        <taxon>Lachnospirales</taxon>
        <taxon>Lachnospiraceae</taxon>
        <taxon>Eisenbergiella</taxon>
    </lineage>
</organism>
<evidence type="ECO:0000313" key="9">
    <source>
        <dbReference type="EMBL" id="HJA92626.1"/>
    </source>
</evidence>
<evidence type="ECO:0000256" key="1">
    <source>
        <dbReference type="ARBA" id="ARBA00004651"/>
    </source>
</evidence>
<dbReference type="PROSITE" id="PS50928">
    <property type="entry name" value="ABC_TM1"/>
    <property type="match status" value="1"/>
</dbReference>
<dbReference type="Proteomes" id="UP000886858">
    <property type="component" value="Unassembled WGS sequence"/>
</dbReference>
<feature type="transmembrane region" description="Helical" evidence="7">
    <location>
        <begin position="152"/>
        <end position="170"/>
    </location>
</feature>
<keyword evidence="2 7" id="KW-0813">Transport</keyword>
<evidence type="ECO:0000259" key="8">
    <source>
        <dbReference type="PROSITE" id="PS50928"/>
    </source>
</evidence>
<gene>
    <name evidence="9" type="ORF">H9717_05860</name>
</gene>
<dbReference type="AlphaFoldDB" id="A0A9D2L0U7"/>
<keyword evidence="4 7" id="KW-0812">Transmembrane</keyword>
<reference evidence="9" key="2">
    <citation type="submission" date="2021-04" db="EMBL/GenBank/DDBJ databases">
        <authorList>
            <person name="Gilroy R."/>
        </authorList>
    </citation>
    <scope>NUCLEOTIDE SEQUENCE</scope>
    <source>
        <strain evidence="9">CHK179-7159</strain>
    </source>
</reference>
<feature type="transmembrane region" description="Helical" evidence="7">
    <location>
        <begin position="191"/>
        <end position="213"/>
    </location>
</feature>
<dbReference type="PANTHER" id="PTHR43744:SF9">
    <property type="entry name" value="POLYGALACTURONAN_RHAMNOGALACTURONAN TRANSPORT SYSTEM PERMEASE PROTEIN YTCP"/>
    <property type="match status" value="1"/>
</dbReference>
<keyword evidence="3" id="KW-1003">Cell membrane</keyword>
<evidence type="ECO:0000256" key="7">
    <source>
        <dbReference type="RuleBase" id="RU363032"/>
    </source>
</evidence>
<protein>
    <submittedName>
        <fullName evidence="9">Carbohydrate ABC transporter permease</fullName>
    </submittedName>
</protein>
<dbReference type="GO" id="GO:0055085">
    <property type="term" value="P:transmembrane transport"/>
    <property type="evidence" value="ECO:0007669"/>
    <property type="project" value="InterPro"/>
</dbReference>
<dbReference type="GO" id="GO:0005886">
    <property type="term" value="C:plasma membrane"/>
    <property type="evidence" value="ECO:0007669"/>
    <property type="project" value="UniProtKB-SubCell"/>
</dbReference>
<dbReference type="EMBL" id="DWYY01000061">
    <property type="protein sequence ID" value="HJA92626.1"/>
    <property type="molecule type" value="Genomic_DNA"/>
</dbReference>
<comment type="subcellular location">
    <subcellularLocation>
        <location evidence="1 7">Cell membrane</location>
        <topology evidence="1 7">Multi-pass membrane protein</topology>
    </subcellularLocation>
</comment>
<dbReference type="Gene3D" id="1.10.3720.10">
    <property type="entry name" value="MetI-like"/>
    <property type="match status" value="1"/>
</dbReference>
<dbReference type="PANTHER" id="PTHR43744">
    <property type="entry name" value="ABC TRANSPORTER PERMEASE PROTEIN MG189-RELATED-RELATED"/>
    <property type="match status" value="1"/>
</dbReference>
<evidence type="ECO:0000256" key="4">
    <source>
        <dbReference type="ARBA" id="ARBA00022692"/>
    </source>
</evidence>